<dbReference type="GO" id="GO:0004622">
    <property type="term" value="F:phosphatidylcholine lysophospholipase activity"/>
    <property type="evidence" value="ECO:0007669"/>
    <property type="project" value="TreeGrafter"/>
</dbReference>
<proteinExistence type="predicted"/>
<dbReference type="Pfam" id="PF13472">
    <property type="entry name" value="Lipase_GDSL_2"/>
    <property type="match status" value="1"/>
</dbReference>
<dbReference type="InterPro" id="IPR051532">
    <property type="entry name" value="Ester_Hydrolysis_Enzymes"/>
</dbReference>
<keyword evidence="1" id="KW-0812">Transmembrane</keyword>
<dbReference type="InterPro" id="IPR036514">
    <property type="entry name" value="SGNH_hydro_sf"/>
</dbReference>
<dbReference type="InterPro" id="IPR013830">
    <property type="entry name" value="SGNH_hydro"/>
</dbReference>
<feature type="transmembrane region" description="Helical" evidence="1">
    <location>
        <begin position="31"/>
        <end position="49"/>
    </location>
</feature>
<dbReference type="SUPFAM" id="SSF52266">
    <property type="entry name" value="SGNH hydrolase"/>
    <property type="match status" value="1"/>
</dbReference>
<organism evidence="3 4">
    <name type="scientific">Adineta steineri</name>
    <dbReference type="NCBI Taxonomy" id="433720"/>
    <lineage>
        <taxon>Eukaryota</taxon>
        <taxon>Metazoa</taxon>
        <taxon>Spiralia</taxon>
        <taxon>Gnathifera</taxon>
        <taxon>Rotifera</taxon>
        <taxon>Eurotatoria</taxon>
        <taxon>Bdelloidea</taxon>
        <taxon>Adinetida</taxon>
        <taxon>Adinetidae</taxon>
        <taxon>Adineta</taxon>
    </lineage>
</organism>
<evidence type="ECO:0000259" key="2">
    <source>
        <dbReference type="Pfam" id="PF13472"/>
    </source>
</evidence>
<dbReference type="PANTHER" id="PTHR30383">
    <property type="entry name" value="THIOESTERASE 1/PROTEASE 1/LYSOPHOSPHOLIPASE L1"/>
    <property type="match status" value="1"/>
</dbReference>
<keyword evidence="1" id="KW-0472">Membrane</keyword>
<dbReference type="PANTHER" id="PTHR30383:SF32">
    <property type="entry name" value="SGNH-HYDROLASE"/>
    <property type="match status" value="1"/>
</dbReference>
<evidence type="ECO:0000256" key="1">
    <source>
        <dbReference type="SAM" id="Phobius"/>
    </source>
</evidence>
<comment type="caution">
    <text evidence="3">The sequence shown here is derived from an EMBL/GenBank/DDBJ whole genome shotgun (WGS) entry which is preliminary data.</text>
</comment>
<dbReference type="Proteomes" id="UP000663891">
    <property type="component" value="Unassembled WGS sequence"/>
</dbReference>
<reference evidence="3" key="1">
    <citation type="submission" date="2021-02" db="EMBL/GenBank/DDBJ databases">
        <authorList>
            <person name="Nowell W R."/>
        </authorList>
    </citation>
    <scope>NUCLEOTIDE SEQUENCE</scope>
</reference>
<accession>A0A815NK15</accession>
<feature type="domain" description="SGNH hydrolase-type esterase" evidence="2">
    <location>
        <begin position="450"/>
        <end position="610"/>
    </location>
</feature>
<evidence type="ECO:0000313" key="3">
    <source>
        <dbReference type="EMBL" id="CAF1434242.1"/>
    </source>
</evidence>
<evidence type="ECO:0000313" key="4">
    <source>
        <dbReference type="Proteomes" id="UP000663891"/>
    </source>
</evidence>
<dbReference type="EMBL" id="CAJNON010001152">
    <property type="protein sequence ID" value="CAF1434242.1"/>
    <property type="molecule type" value="Genomic_DNA"/>
</dbReference>
<sequence length="625" mass="71380">MLNLNIFSLRDFGSNVDRMTAKRLGQWTTRLYIIMLISSVALLAVYNIVQVPTLTNTFNRPSFELYNQLKHDHANKLSCSCSIIASTFNSFVNIEAVFHEICLSPFISDQWRINLTAGLVPDLSTYAQNDYRRFLSAHLQFLQGLCQLSIESVNNSIKQFLSSLFITSELLTEKNFHERLNLLINESRLNTPSVFARIFSLIRSVNDGNAFISTYGTNFKYINPWERHVFIYALTEAVFYDDECSCGLYSNCTSQARFIKTNSFETISIEGLKIGCTPSESLLVSTLECFYNQSCIDLIEEYTNYTSNVTHLSSITSRFAVNTSITELVHNLFIEEWATTTNYSLYFKQCSPLLCSYTFTENFNVFHTITLLLSLQGEILCSHFFPFIFEVELDSYSKTNIFYCIMLMFSTTAAQKPWEAVPRTDAPWLTFHQAYVQQAAQAGANIKVMFYGDSIIQRWGIEGLQIWLAKYLPRGSVDNGIEGDITQNVLWRIRNGELTGLNPKLVVLMIGTNNINQATPDEIAVGVQTICQEFRQRLPNTRILLLGLTPRSDGTAVSDIIALINSKLINLDNGYWIRFLNMISSFEISHTQVKPELYIDSRHLTEAGYQTWYTIMEPLFAEMIQ</sequence>
<protein>
    <recommendedName>
        <fullName evidence="2">SGNH hydrolase-type esterase domain-containing protein</fullName>
    </recommendedName>
</protein>
<name>A0A815NK15_9BILA</name>
<dbReference type="AlphaFoldDB" id="A0A815NK15"/>
<dbReference type="OrthoDB" id="505607at2759"/>
<keyword evidence="1" id="KW-1133">Transmembrane helix</keyword>
<gene>
    <name evidence="3" type="ORF">VCS650_LOCUS38493</name>
</gene>
<dbReference type="Gene3D" id="3.40.50.1110">
    <property type="entry name" value="SGNH hydrolase"/>
    <property type="match status" value="1"/>
</dbReference>